<accession>A0A1E3W4D0</accession>
<gene>
    <name evidence="2" type="ORF">AUC69_07635</name>
</gene>
<feature type="signal peptide" evidence="1">
    <location>
        <begin position="1"/>
        <end position="22"/>
    </location>
</feature>
<protein>
    <submittedName>
        <fullName evidence="2">Uncharacterized protein</fullName>
    </submittedName>
</protein>
<comment type="caution">
    <text evidence="2">The sequence shown here is derived from an EMBL/GenBank/DDBJ whole genome shotgun (WGS) entry which is preliminary data.</text>
</comment>
<keyword evidence="1" id="KW-0732">Signal</keyword>
<dbReference type="EMBL" id="LPWF01000012">
    <property type="protein sequence ID" value="ODS00651.1"/>
    <property type="molecule type" value="Genomic_DNA"/>
</dbReference>
<sequence length="83" mass="9252">MSVVLPTLLGLAIGLAATPASARYLDIEDVRAMAFDKGIVRLEEIELNRRRGIWKVEGDDAYGHEIEMKVDAVTGRIIKLERD</sequence>
<name>A0A1E3W4D0_9HYPH</name>
<evidence type="ECO:0000256" key="1">
    <source>
        <dbReference type="SAM" id="SignalP"/>
    </source>
</evidence>
<dbReference type="AlphaFoldDB" id="A0A1E3W4D0"/>
<evidence type="ECO:0000313" key="2">
    <source>
        <dbReference type="EMBL" id="ODS00651.1"/>
    </source>
</evidence>
<proteinExistence type="predicted"/>
<dbReference type="Proteomes" id="UP000094472">
    <property type="component" value="Unassembled WGS sequence"/>
</dbReference>
<dbReference type="Gene3D" id="3.10.450.40">
    <property type="match status" value="1"/>
</dbReference>
<organism evidence="2 3">
    <name type="scientific">Methyloceanibacter superfactus</name>
    <dbReference type="NCBI Taxonomy" id="1774969"/>
    <lineage>
        <taxon>Bacteria</taxon>
        <taxon>Pseudomonadati</taxon>
        <taxon>Pseudomonadota</taxon>
        <taxon>Alphaproteobacteria</taxon>
        <taxon>Hyphomicrobiales</taxon>
        <taxon>Hyphomicrobiaceae</taxon>
        <taxon>Methyloceanibacter</taxon>
    </lineage>
</organism>
<evidence type="ECO:0000313" key="3">
    <source>
        <dbReference type="Proteomes" id="UP000094472"/>
    </source>
</evidence>
<reference evidence="2 3" key="1">
    <citation type="journal article" date="2016" name="Environ. Microbiol.">
        <title>New Methyloceanibacter diversity from North Sea sediments includes methanotroph containing solely the soluble methane monooxygenase.</title>
        <authorList>
            <person name="Vekeman B."/>
            <person name="Kerckhof F.M."/>
            <person name="Cremers G."/>
            <person name="de Vos P."/>
            <person name="Vandamme P."/>
            <person name="Boon N."/>
            <person name="Op den Camp H.J."/>
            <person name="Heylen K."/>
        </authorList>
    </citation>
    <scope>NUCLEOTIDE SEQUENCE [LARGE SCALE GENOMIC DNA]</scope>
    <source>
        <strain evidence="2 3">R-67175</strain>
    </source>
</reference>
<feature type="chain" id="PRO_5009138947" evidence="1">
    <location>
        <begin position="23"/>
        <end position="83"/>
    </location>
</feature>
<keyword evidence="3" id="KW-1185">Reference proteome</keyword>